<name>A0ACC2HSM2_9PLEO</name>
<protein>
    <submittedName>
        <fullName evidence="1">Uncharacterized protein</fullName>
    </submittedName>
</protein>
<keyword evidence="2" id="KW-1185">Reference proteome</keyword>
<comment type="caution">
    <text evidence="1">The sequence shown here is derived from an EMBL/GenBank/DDBJ whole genome shotgun (WGS) entry which is preliminary data.</text>
</comment>
<sequence length="834" mass="93289">MASPDWRARFGFADRMRAVTKMQGPPRRANCYVDARSRRRLRNHRSCPRDRLQASFSAPHAARAPLQERALPDNAGYRSWVTVWTLLIDACHASNPLLPASDAHREAIVAETRIYDEALSIDEYESSIDEKVASYPPRSLQFPTPEDTKYVPTPGAISVGMYQNALYYRQGLFSAIYKAPALNNDGYFPEGAPPRANLVALKITSPSMMEAPHDSRREAEILKKAACPNVIPLIDTFREDGGKFVLVFPFMPLDLGTVLRENRFAKPQAKVWLKHLFSALAFIHDNGIIHRDIKPSNILLKSLDGPAYLADFGISWAPDTANSEPPDAKITDVGTTCYRPPELLFGNKAYDCNLDLWAAGCTVAEVLDPGHATLFDSGELGSDLALLQSIFKKLGTPTLTRWPEAAKFPDWGKVQFYEYPEEHWGNLLPRVSEEGQDLVSELVRYESGARMTALKLSGAHSPPPLPRSGLLPLRAGPPLNMAFLFRNKQKSNAELTRSTKDLAVRLSQEDKPNPKVRMQAAREASVDCYTEVNPELVFQLLSTILSDDLLYVLAVNIHKLPFESRKDAQVIFSSAFRYKPAGQSDPQVLHHIVQFRPDIIIALCRGYDRRESAMPCGGVLREALKYDAIAALLLYDEGEEGKQLDLANVNPDIPASGTGIFWRFFDWIDKGAFELSADAFNTFREILTKHKPLVATFLQTNFEMFFSKYNTMLISSESYRDDAVRGLGRAPQDHHEAVAGRQADDQLRGVPCVQGKPGPTHDDSMLTAQVFVANPNKSVAVQRILISNREKLLRFLPNFLDDRTEDEQFIDEKSFLIRQIEQLPSQPIPPPGAA</sequence>
<gene>
    <name evidence="1" type="ORF">OPT61_g9974</name>
</gene>
<evidence type="ECO:0000313" key="2">
    <source>
        <dbReference type="Proteomes" id="UP001153331"/>
    </source>
</evidence>
<reference evidence="1" key="1">
    <citation type="submission" date="2022-11" db="EMBL/GenBank/DDBJ databases">
        <title>Genome Sequence of Boeremia exigua.</title>
        <authorList>
            <person name="Buettner E."/>
        </authorList>
    </citation>
    <scope>NUCLEOTIDE SEQUENCE</scope>
    <source>
        <strain evidence="1">CU02</strain>
    </source>
</reference>
<organism evidence="1 2">
    <name type="scientific">Boeremia exigua</name>
    <dbReference type="NCBI Taxonomy" id="749465"/>
    <lineage>
        <taxon>Eukaryota</taxon>
        <taxon>Fungi</taxon>
        <taxon>Dikarya</taxon>
        <taxon>Ascomycota</taxon>
        <taxon>Pezizomycotina</taxon>
        <taxon>Dothideomycetes</taxon>
        <taxon>Pleosporomycetidae</taxon>
        <taxon>Pleosporales</taxon>
        <taxon>Pleosporineae</taxon>
        <taxon>Didymellaceae</taxon>
        <taxon>Boeremia</taxon>
    </lineage>
</organism>
<dbReference type="EMBL" id="JAPHNI010001373">
    <property type="protein sequence ID" value="KAJ8105779.1"/>
    <property type="molecule type" value="Genomic_DNA"/>
</dbReference>
<dbReference type="Proteomes" id="UP001153331">
    <property type="component" value="Unassembled WGS sequence"/>
</dbReference>
<accession>A0ACC2HSM2</accession>
<proteinExistence type="predicted"/>
<evidence type="ECO:0000313" key="1">
    <source>
        <dbReference type="EMBL" id="KAJ8105779.1"/>
    </source>
</evidence>